<dbReference type="KEGG" id="sbat:G4Z16_20090"/>
<feature type="compositionally biased region" description="Basic and acidic residues" evidence="1">
    <location>
        <begin position="1682"/>
        <end position="1700"/>
    </location>
</feature>
<name>A0A7T1T8G6_9ACTN</name>
<feature type="compositionally biased region" description="Basic and acidic residues" evidence="1">
    <location>
        <begin position="481"/>
        <end position="492"/>
    </location>
</feature>
<dbReference type="RefSeq" id="WP_197352108.1">
    <property type="nucleotide sequence ID" value="NZ_CP048882.1"/>
</dbReference>
<organism evidence="3 4">
    <name type="scientific">Streptomyces bathyalis</name>
    <dbReference type="NCBI Taxonomy" id="2710756"/>
    <lineage>
        <taxon>Bacteria</taxon>
        <taxon>Bacillati</taxon>
        <taxon>Actinomycetota</taxon>
        <taxon>Actinomycetes</taxon>
        <taxon>Kitasatosporales</taxon>
        <taxon>Streptomycetaceae</taxon>
        <taxon>Streptomyces</taxon>
    </lineage>
</organism>
<feature type="compositionally biased region" description="Low complexity" evidence="1">
    <location>
        <begin position="383"/>
        <end position="402"/>
    </location>
</feature>
<feature type="compositionally biased region" description="Basic and acidic residues" evidence="1">
    <location>
        <begin position="26"/>
        <end position="36"/>
    </location>
</feature>
<feature type="compositionally biased region" description="Low complexity" evidence="1">
    <location>
        <begin position="1166"/>
        <end position="1176"/>
    </location>
</feature>
<feature type="compositionally biased region" description="Acidic residues" evidence="1">
    <location>
        <begin position="602"/>
        <end position="622"/>
    </location>
</feature>
<dbReference type="Proteomes" id="UP000595046">
    <property type="component" value="Chromosome"/>
</dbReference>
<feature type="compositionally biased region" description="Basic and acidic residues" evidence="1">
    <location>
        <begin position="1100"/>
        <end position="1130"/>
    </location>
</feature>
<dbReference type="EMBL" id="CP048882">
    <property type="protein sequence ID" value="QPP08314.1"/>
    <property type="molecule type" value="Genomic_DNA"/>
</dbReference>
<feature type="compositionally biased region" description="Low complexity" evidence="1">
    <location>
        <begin position="797"/>
        <end position="819"/>
    </location>
</feature>
<accession>A0A7T1T8G6</accession>
<feature type="region of interest" description="Disordered" evidence="1">
    <location>
        <begin position="1084"/>
        <end position="1318"/>
    </location>
</feature>
<feature type="compositionally biased region" description="Polar residues" evidence="1">
    <location>
        <begin position="724"/>
        <end position="736"/>
    </location>
</feature>
<sequence>MSSTHASTDQQQAANDARRRKRKERAAKSRTPEPKDIVSGAGQPLDVGVRRELEEQLGHDLGNVRLHTDRDAGTLTDMLGADAVAVGQDIFFREGAYAPGTSEGYRLLAHELLHTVQNPYGAGPLTAGRDLGAVSLPHEAAEQEAESTAQRLMREETAGQATGGQATAESSQAVDVEQGEVTPAWMRYATVDADRMRTENLDPAGLVERLANSVVRSLRSDPEDRSKRTRRQLARLPEGLQDDVLERLETRLLSTEHDRVLDLMEEFEQSGEAETGGLAWQGSLEAPALIPDPVEELTSEREAVQRTAEEQQAREEKPAPAPGPEKGRSNNGGAAGSTPENGGPGQGGATQQRGQQQEKEPASDNGGDASSPTATGEQPTTPASRSDAAQEQQAQQQDASSSGKSQEKAGEKSGEQKQGEEKSGEKADGSGEKGEKKDGGKDGDKAQEKTEQEGAPAESKEESAARNRPGAAESLVAGKQPKQDEKDGKGKGSPDSAGGAKELPGPSSRLEGVRNQDLEGPEEGADDDPFGSGSESEVEVGGGEKSAWDVKLQPEDFLPEKDLDVSAVPTADKVDHTAAPPAMPSFPAPPVTKADKVQAERDAEDAEDEAAEEEPEEQDEAASGESTPPVETEGGPSQLADGLGLGEALGAKPGTATNDPKSGDDPKEGPVTAQATVQEAPGKAEADKDVKEQAAKEEKGSAAGGDKASGAQEKESQKAGGTGSAQAETKGAEQQTAGAGPADKADGKDAGKADGKGADKAADNAGSGADKGVQAEDKDGPGSDSKSPSAARDTHVSGQSGTDTSSGAGDTDSSSAGTEGTSGGAPEQREETPSTGSRGTGGSTEKPTEKRSAPAASSPAKSAPASAAPTAAKSAPEPKAAPEPRASSPKSRPAPTSRGGGGGGRGGGGGAGSKSAGGAKGKKKAAKATPNLSKMSPEAGLSTASSLKPHQAVEAMGGVSSAVDRTVGDEHKELAGSPPSMQRPAGAPQTLHGKPKSDAPAQYSQDPAQKADAPKDEKAEVKGEKKPEGQIEAEKAEEPGGWDTFKMALGFGIGKVLSWVGFEVDASELAAKFAGLPTKDEALKQAQAGNAPGVDMKGAAGEKADEQGGHVDDKGQDSVDTGRDDARRNMGENQVYPDAPKEEMKGKVPGQQGGKGGKGHAGGAKTGAVPPEAASEVAEHDRGPQFRKAFSEGQKGMSKERETKEKDSRKSKEKHKSSVDKEVTSNTKSQAGEREKALKDVDGQREDWRKEQDGELKKLGTKKSDRHDKVRKDVKDKEEQTDKDVGKEKEGSDKKIKDEGTKAEEKAEKKKDDSANESGNWVTKAFDWIKEKVIEIKNAIVKVIKDARDAVIGFIKNFKETVERWINDARKAIVDAIKNFINDLIEFAKAMVRAVIELANRIRKFITSLIAAAIALVNKLARMLKQIVKDLLDALAKLLGNILNILMKALQDVIKAVVAAVKTVLEYASKILGALGEFMLIAVDFLSDPGGWLSGAKNSAVDGAKNHLFREVKAAVKAWFQSKIEEIIGVPKAILDKLLKGGWTLERIVKETWDAIVPQLPFIIGEIVITKVVAKLIPGAGWVMAVIDAIRTAIGALGEILKAMGAVISWLKAVRQGGAGILFAKAVAAGIVALLELAYEALLSGIGKYVSKIGRRLKAIAAKLGGKKDKPGGGKSGGADGSDGKGGKRKEREEDPDAAKGDAPPHTAGAPGARPVGTKPRPDGKSGSKPDGKPGGKADGKPGAKPDGKPSAKPGTKSDGKPGSKPDGKPGLDKPGQKGPGKDGDKDRDGGKDEAPGKPKPRPDKDADGKPSTSKDKDGKPKSKDDDKPDTRPTPAPKPKPKPESKPKPKDDPDAKPKPKDDDKDGSGKPKDDKGDKGSTKPKDDDKSPGKDKNPDEDGKPKSKDDKDGDGKKPKGKDDKDGDRTKPKPGKEVPGKRRPKPDKKGPGKSKPRPDKRGPGKPKSKADKDRRKKDEESDAEKSKRLALIIARIRPIIKRRTKHGMPDADVRTMLASMRRHYRLKRLYGVGAPKIELHAGLSPGQRFEELHQQQAPVQGQELDFDEQQPAEPPLPPTKLPPFKDGPEKAPSLKAHHIKKSTPRGTETFERPKASPKGWDMVSPHHNANGDWVRMHLLPAPLGGEATTSNLVPARHSQNQDAASAVEHPAAKSLGNVIRNSKWKGQRLNKMIWYDVNVSYYDDDVYPGFPNSMTITWGGYDYPSGHWQRDPATGVWSREFRPPPHKEDNSAPVANVNEDDARTIHIATGVSMYFTKRIASMTAPNRGRVKTFSNMAALTRALNKGKHLRPGELDETHTGGSHKNRLEALMQLRRAKRKGRLTF</sequence>
<feature type="compositionally biased region" description="Basic and acidic residues" evidence="1">
    <location>
        <begin position="298"/>
        <end position="318"/>
    </location>
</feature>
<feature type="compositionally biased region" description="Gly residues" evidence="1">
    <location>
        <begin position="898"/>
        <end position="912"/>
    </location>
</feature>
<feature type="compositionally biased region" description="Basic and acidic residues" evidence="1">
    <location>
        <begin position="1951"/>
        <end position="1982"/>
    </location>
</feature>
<feature type="region of interest" description="Disordered" evidence="1">
    <location>
        <begin position="1"/>
        <end position="46"/>
    </location>
</feature>
<evidence type="ECO:0000256" key="1">
    <source>
        <dbReference type="SAM" id="MobiDB-lite"/>
    </source>
</evidence>
<feature type="compositionally biased region" description="Basic and acidic residues" evidence="1">
    <location>
        <begin position="682"/>
        <end position="700"/>
    </location>
</feature>
<feature type="domain" description="eCIS core" evidence="2">
    <location>
        <begin position="44"/>
        <end position="118"/>
    </location>
</feature>
<feature type="compositionally biased region" description="Acidic residues" evidence="1">
    <location>
        <begin position="519"/>
        <end position="529"/>
    </location>
</feature>
<gene>
    <name evidence="3" type="ORF">G4Z16_20090</name>
</gene>
<evidence type="ECO:0000313" key="4">
    <source>
        <dbReference type="Proteomes" id="UP000595046"/>
    </source>
</evidence>
<feature type="compositionally biased region" description="Low complexity" evidence="1">
    <location>
        <begin position="763"/>
        <end position="772"/>
    </location>
</feature>
<protein>
    <submittedName>
        <fullName evidence="3">DUF4157 domain-containing protein</fullName>
    </submittedName>
</protein>
<feature type="compositionally biased region" description="Basic residues" evidence="1">
    <location>
        <begin position="1936"/>
        <end position="1950"/>
    </location>
</feature>
<feature type="region of interest" description="Disordered" evidence="1">
    <location>
        <begin position="156"/>
        <end position="175"/>
    </location>
</feature>
<evidence type="ECO:0000313" key="3">
    <source>
        <dbReference type="EMBL" id="QPP08314.1"/>
    </source>
</evidence>
<feature type="compositionally biased region" description="Basic and acidic residues" evidence="1">
    <location>
        <begin position="1720"/>
        <end position="1831"/>
    </location>
</feature>
<feature type="compositionally biased region" description="Basic and acidic residues" evidence="1">
    <location>
        <begin position="405"/>
        <end position="465"/>
    </location>
</feature>
<feature type="compositionally biased region" description="Gly residues" evidence="1">
    <location>
        <begin position="1151"/>
        <end position="1165"/>
    </location>
</feature>
<proteinExistence type="predicted"/>
<feature type="compositionally biased region" description="Low complexity" evidence="1">
    <location>
        <begin position="853"/>
        <end position="897"/>
    </location>
</feature>
<dbReference type="Pfam" id="PF13699">
    <property type="entry name" value="eCIS_core"/>
    <property type="match status" value="1"/>
</dbReference>
<feature type="compositionally biased region" description="Low complexity" evidence="1">
    <location>
        <begin position="639"/>
        <end position="651"/>
    </location>
</feature>
<keyword evidence="4" id="KW-1185">Reference proteome</keyword>
<feature type="compositionally biased region" description="Low complexity" evidence="1">
    <location>
        <begin position="158"/>
        <end position="169"/>
    </location>
</feature>
<feature type="compositionally biased region" description="Basic and acidic residues" evidence="1">
    <location>
        <begin position="1231"/>
        <end position="1314"/>
    </location>
</feature>
<feature type="compositionally biased region" description="Pro residues" evidence="1">
    <location>
        <begin position="2067"/>
        <end position="2076"/>
    </location>
</feature>
<feature type="compositionally biased region" description="Basic and acidic residues" evidence="1">
    <location>
        <begin position="1012"/>
        <end position="1038"/>
    </location>
</feature>
<feature type="region of interest" description="Disordered" evidence="1">
    <location>
        <begin position="297"/>
        <end position="1042"/>
    </location>
</feature>
<evidence type="ECO:0000259" key="2">
    <source>
        <dbReference type="Pfam" id="PF13699"/>
    </source>
</evidence>
<feature type="region of interest" description="Disordered" evidence="1">
    <location>
        <begin position="2046"/>
        <end position="2119"/>
    </location>
</feature>
<feature type="compositionally biased region" description="Basic and acidic residues" evidence="1">
    <location>
        <begin position="1841"/>
        <end position="1935"/>
    </location>
</feature>
<feature type="region of interest" description="Disordered" evidence="1">
    <location>
        <begin position="1665"/>
        <end position="1982"/>
    </location>
</feature>
<feature type="compositionally biased region" description="Polar residues" evidence="1">
    <location>
        <begin position="368"/>
        <end position="382"/>
    </location>
</feature>
<feature type="compositionally biased region" description="Pro residues" evidence="1">
    <location>
        <begin position="581"/>
        <end position="590"/>
    </location>
</feature>
<feature type="compositionally biased region" description="Basic and acidic residues" evidence="1">
    <location>
        <begin position="546"/>
        <end position="564"/>
    </location>
</feature>
<reference evidence="4" key="1">
    <citation type="submission" date="2020-02" db="EMBL/GenBank/DDBJ databases">
        <title>Streptomyces sp. ASO4wet.</title>
        <authorList>
            <person name="Risdian C."/>
            <person name="Landwehr W."/>
            <person name="Schupp P."/>
            <person name="Wink J."/>
        </authorList>
    </citation>
    <scope>NUCLEOTIDE SEQUENCE [LARGE SCALE GENOMIC DNA]</scope>
    <source>
        <strain evidence="4">ASO4wet</strain>
    </source>
</reference>
<feature type="compositionally biased region" description="Basic and acidic residues" evidence="1">
    <location>
        <begin position="1197"/>
        <end position="1223"/>
    </location>
</feature>
<dbReference type="InterPro" id="IPR025295">
    <property type="entry name" value="eCIS_core_dom"/>
</dbReference>
<feature type="compositionally biased region" description="Basic and acidic residues" evidence="1">
    <location>
        <begin position="743"/>
        <end position="762"/>
    </location>
</feature>